<dbReference type="Proteomes" id="UP000535415">
    <property type="component" value="Unassembled WGS sequence"/>
</dbReference>
<dbReference type="SMART" id="SM00869">
    <property type="entry name" value="Autotransporter"/>
    <property type="match status" value="1"/>
</dbReference>
<sequence>MSDATAQNPTFTDSSLTLDTDQPVTHIFSLVVTDDDGATSAADTVTVTINPPADTTAPATPTASVTVNPDNTVSVSGSAEPGASVEVTFPDGTTQIVTANGGTYVVTSAVAQPSGDLSIVVEDAAENRSEALIIRFTAAAAVAAVQEEIATFMQTRGSNLIAAQPDLIGLMSGTAQRAFNVNATRNNGTFNIETSAGSPVWASLQGTWSESNDVENSYFFGAAGAHYAITPGIAIGALVEFDRSVQVDGASETKGTGFLVGPYIVAKLPQQPLYVEGRYLVGQTDNDTSVDGASDQTFETERSLASIKVAGQMEYGNLTLTPSLSATRLEDTQKAFTDNAGRDVAGQSVVVEDIALGLDFSQVFVTDVGTLVLSGGVSAIYSKTEGNGFAGTIVPGFEGERARIHFGTSYTMDTGMTVSAAANYDGLGSDDYQSYGLQLGLIKKF</sequence>
<dbReference type="SUPFAM" id="SSF103515">
    <property type="entry name" value="Autotransporter"/>
    <property type="match status" value="1"/>
</dbReference>
<feature type="domain" description="Autotransporter" evidence="1">
    <location>
        <begin position="193"/>
        <end position="445"/>
    </location>
</feature>
<dbReference type="InterPro" id="IPR036709">
    <property type="entry name" value="Autotransporte_beta_dom_sf"/>
</dbReference>
<dbReference type="PROSITE" id="PS51208">
    <property type="entry name" value="AUTOTRANSPORTER"/>
    <property type="match status" value="1"/>
</dbReference>
<keyword evidence="3" id="KW-1185">Reference proteome</keyword>
<comment type="caution">
    <text evidence="2">The sequence shown here is derived from an EMBL/GenBank/DDBJ whole genome shotgun (WGS) entry which is preliminary data.</text>
</comment>
<dbReference type="InterPro" id="IPR005546">
    <property type="entry name" value="Autotransporte_beta"/>
</dbReference>
<dbReference type="InterPro" id="IPR041498">
    <property type="entry name" value="Big_6"/>
</dbReference>
<organism evidence="2 3">
    <name type="scientific">Yoonia ponticola</name>
    <dbReference type="NCBI Taxonomy" id="1524255"/>
    <lineage>
        <taxon>Bacteria</taxon>
        <taxon>Pseudomonadati</taxon>
        <taxon>Pseudomonadota</taxon>
        <taxon>Alphaproteobacteria</taxon>
        <taxon>Rhodobacterales</taxon>
        <taxon>Paracoccaceae</taxon>
        <taxon>Yoonia</taxon>
    </lineage>
</organism>
<dbReference type="Gene3D" id="2.60.40.10">
    <property type="entry name" value="Immunoglobulins"/>
    <property type="match status" value="2"/>
</dbReference>
<evidence type="ECO:0000259" key="1">
    <source>
        <dbReference type="PROSITE" id="PS51208"/>
    </source>
</evidence>
<gene>
    <name evidence="2" type="ORF">FHS72_003729</name>
</gene>
<dbReference type="Pfam" id="PF17936">
    <property type="entry name" value="Big_6"/>
    <property type="match status" value="1"/>
</dbReference>
<proteinExistence type="predicted"/>
<dbReference type="Gene3D" id="2.40.128.130">
    <property type="entry name" value="Autotransporter beta-domain"/>
    <property type="match status" value="1"/>
</dbReference>
<protein>
    <recommendedName>
        <fullName evidence="1">Autotransporter domain-containing protein</fullName>
    </recommendedName>
</protein>
<dbReference type="InterPro" id="IPR013783">
    <property type="entry name" value="Ig-like_fold"/>
</dbReference>
<dbReference type="AlphaFoldDB" id="A0A7W9BP28"/>
<evidence type="ECO:0000313" key="2">
    <source>
        <dbReference type="EMBL" id="MBB5724078.1"/>
    </source>
</evidence>
<reference evidence="2 3" key="1">
    <citation type="submission" date="2020-08" db="EMBL/GenBank/DDBJ databases">
        <title>Genomic Encyclopedia of Type Strains, Phase IV (KMG-IV): sequencing the most valuable type-strain genomes for metagenomic binning, comparative biology and taxonomic classification.</title>
        <authorList>
            <person name="Goeker M."/>
        </authorList>
    </citation>
    <scope>NUCLEOTIDE SEQUENCE [LARGE SCALE GENOMIC DNA]</scope>
    <source>
        <strain evidence="2 3">DSM 101064</strain>
    </source>
</reference>
<dbReference type="EMBL" id="JACIJM010000022">
    <property type="protein sequence ID" value="MBB5724078.1"/>
    <property type="molecule type" value="Genomic_DNA"/>
</dbReference>
<evidence type="ECO:0000313" key="3">
    <source>
        <dbReference type="Proteomes" id="UP000535415"/>
    </source>
</evidence>
<accession>A0A7W9BP28</accession>
<name>A0A7W9BP28_9RHOB</name>